<evidence type="ECO:0000256" key="4">
    <source>
        <dbReference type="ARBA" id="ARBA00022272"/>
    </source>
</evidence>
<dbReference type="InterPro" id="IPR013785">
    <property type="entry name" value="Aldolase_TIM"/>
</dbReference>
<keyword evidence="7 9" id="KW-0057">Aromatic amino acid biosynthesis</keyword>
<evidence type="ECO:0000256" key="9">
    <source>
        <dbReference type="HAMAP-Rule" id="MF_00135"/>
    </source>
</evidence>
<dbReference type="Proteomes" id="UP000256708">
    <property type="component" value="Unassembled WGS sequence"/>
</dbReference>
<evidence type="ECO:0000256" key="3">
    <source>
        <dbReference type="ARBA" id="ARBA00012572"/>
    </source>
</evidence>
<keyword evidence="5 9" id="KW-0028">Amino-acid biosynthesis</keyword>
<evidence type="ECO:0000259" key="10">
    <source>
        <dbReference type="Pfam" id="PF00697"/>
    </source>
</evidence>
<comment type="similarity">
    <text evidence="9">Belongs to the TrpF family.</text>
</comment>
<keyword evidence="12" id="KW-1185">Reference proteome</keyword>
<comment type="pathway">
    <text evidence="2 9">Amino-acid biosynthesis; L-tryptophan biosynthesis; L-tryptophan from chorismate: step 3/5.</text>
</comment>
<dbReference type="UniPathway" id="UPA00035">
    <property type="reaction ID" value="UER00042"/>
</dbReference>
<feature type="domain" description="N-(5'phosphoribosyl) anthranilate isomerase (PRAI)" evidence="10">
    <location>
        <begin position="3"/>
        <end position="204"/>
    </location>
</feature>
<dbReference type="Pfam" id="PF00697">
    <property type="entry name" value="PRAI"/>
    <property type="match status" value="1"/>
</dbReference>
<comment type="caution">
    <text evidence="11">The sequence shown here is derived from an EMBL/GenBank/DDBJ whole genome shotgun (WGS) entry which is preliminary data.</text>
</comment>
<sequence length="210" mass="23953">MKVKVCGMREPENIRQVAALQPDFMGFIFYKDSKRFVGETLSPELLASLPASVRKIGVFVNESTEEILEKVKTYHLNLVQLHGHESPRQCQELHEAGVKVIKAFSVGDNFSFQSTLLYERYCDYFLFDTKGKQYGGNGVVFDWELLKGHIADKPYFLSGGLTLENLQQKEFEELRPKPFAVDVNSGFEQEPGLKKVEELKQLLEAVREKG</sequence>
<accession>A0A3D8LBM8</accession>
<protein>
    <recommendedName>
        <fullName evidence="4 9">N-(5'-phosphoribosyl)anthranilate isomerase</fullName>
        <shortName evidence="9">PRAI</shortName>
        <ecNumber evidence="3 9">5.3.1.24</ecNumber>
    </recommendedName>
</protein>
<evidence type="ECO:0000256" key="1">
    <source>
        <dbReference type="ARBA" id="ARBA00001164"/>
    </source>
</evidence>
<gene>
    <name evidence="9" type="primary">trpF</name>
    <name evidence="11" type="ORF">DXT99_12605</name>
</gene>
<name>A0A3D8LBM8_9BACT</name>
<evidence type="ECO:0000313" key="11">
    <source>
        <dbReference type="EMBL" id="RDV14800.1"/>
    </source>
</evidence>
<evidence type="ECO:0000256" key="7">
    <source>
        <dbReference type="ARBA" id="ARBA00023141"/>
    </source>
</evidence>
<evidence type="ECO:0000256" key="6">
    <source>
        <dbReference type="ARBA" id="ARBA00022822"/>
    </source>
</evidence>
<keyword evidence="8 9" id="KW-0413">Isomerase</keyword>
<dbReference type="RefSeq" id="WP_115565912.1">
    <property type="nucleotide sequence ID" value="NZ_QRGR01000012.1"/>
</dbReference>
<evidence type="ECO:0000313" key="12">
    <source>
        <dbReference type="Proteomes" id="UP000256708"/>
    </source>
</evidence>
<dbReference type="PANTHER" id="PTHR42894:SF1">
    <property type="entry name" value="N-(5'-PHOSPHORIBOSYL)ANTHRANILATE ISOMERASE"/>
    <property type="match status" value="1"/>
</dbReference>
<dbReference type="InterPro" id="IPR001240">
    <property type="entry name" value="PRAI_dom"/>
</dbReference>
<dbReference type="EC" id="5.3.1.24" evidence="3 9"/>
<organism evidence="11 12">
    <name type="scientific">Pontibacter diazotrophicus</name>
    <dbReference type="NCBI Taxonomy" id="1400979"/>
    <lineage>
        <taxon>Bacteria</taxon>
        <taxon>Pseudomonadati</taxon>
        <taxon>Bacteroidota</taxon>
        <taxon>Cytophagia</taxon>
        <taxon>Cytophagales</taxon>
        <taxon>Hymenobacteraceae</taxon>
        <taxon>Pontibacter</taxon>
    </lineage>
</organism>
<dbReference type="GO" id="GO:0004640">
    <property type="term" value="F:phosphoribosylanthranilate isomerase activity"/>
    <property type="evidence" value="ECO:0007669"/>
    <property type="project" value="UniProtKB-UniRule"/>
</dbReference>
<comment type="catalytic activity">
    <reaction evidence="1 9">
        <text>N-(5-phospho-beta-D-ribosyl)anthranilate = 1-(2-carboxyphenylamino)-1-deoxy-D-ribulose 5-phosphate</text>
        <dbReference type="Rhea" id="RHEA:21540"/>
        <dbReference type="ChEBI" id="CHEBI:18277"/>
        <dbReference type="ChEBI" id="CHEBI:58613"/>
        <dbReference type="EC" id="5.3.1.24"/>
    </reaction>
</comment>
<dbReference type="AlphaFoldDB" id="A0A3D8LBM8"/>
<proteinExistence type="inferred from homology"/>
<dbReference type="Gene3D" id="3.20.20.70">
    <property type="entry name" value="Aldolase class I"/>
    <property type="match status" value="1"/>
</dbReference>
<reference evidence="12" key="1">
    <citation type="submission" date="2018-08" db="EMBL/GenBank/DDBJ databases">
        <authorList>
            <person name="Liu Z.-W."/>
            <person name="Du Z.-J."/>
        </authorList>
    </citation>
    <scope>NUCLEOTIDE SEQUENCE [LARGE SCALE GENOMIC DNA]</scope>
    <source>
        <strain evidence="12">H4X</strain>
    </source>
</reference>
<dbReference type="InterPro" id="IPR044643">
    <property type="entry name" value="TrpF_fam"/>
</dbReference>
<dbReference type="EMBL" id="QRGR01000012">
    <property type="protein sequence ID" value="RDV14800.1"/>
    <property type="molecule type" value="Genomic_DNA"/>
</dbReference>
<evidence type="ECO:0000256" key="5">
    <source>
        <dbReference type="ARBA" id="ARBA00022605"/>
    </source>
</evidence>
<dbReference type="OrthoDB" id="9786954at2"/>
<dbReference type="CDD" id="cd00405">
    <property type="entry name" value="PRAI"/>
    <property type="match status" value="1"/>
</dbReference>
<dbReference type="HAMAP" id="MF_00135">
    <property type="entry name" value="PRAI"/>
    <property type="match status" value="1"/>
</dbReference>
<dbReference type="SUPFAM" id="SSF51366">
    <property type="entry name" value="Ribulose-phoshate binding barrel"/>
    <property type="match status" value="1"/>
</dbReference>
<dbReference type="InterPro" id="IPR011060">
    <property type="entry name" value="RibuloseP-bd_barrel"/>
</dbReference>
<evidence type="ECO:0000256" key="2">
    <source>
        <dbReference type="ARBA" id="ARBA00004664"/>
    </source>
</evidence>
<dbReference type="PANTHER" id="PTHR42894">
    <property type="entry name" value="N-(5'-PHOSPHORIBOSYL)ANTHRANILATE ISOMERASE"/>
    <property type="match status" value="1"/>
</dbReference>
<keyword evidence="6 9" id="KW-0822">Tryptophan biosynthesis</keyword>
<dbReference type="GO" id="GO:0000162">
    <property type="term" value="P:L-tryptophan biosynthetic process"/>
    <property type="evidence" value="ECO:0007669"/>
    <property type="project" value="UniProtKB-UniRule"/>
</dbReference>
<evidence type="ECO:0000256" key="8">
    <source>
        <dbReference type="ARBA" id="ARBA00023235"/>
    </source>
</evidence>